<proteinExistence type="predicted"/>
<gene>
    <name evidence="1" type="ORF">DW105_13230</name>
</gene>
<comment type="caution">
    <text evidence="1">The sequence shown here is derived from an EMBL/GenBank/DDBJ whole genome shotgun (WGS) entry which is preliminary data.</text>
</comment>
<evidence type="ECO:0000313" key="2">
    <source>
        <dbReference type="Proteomes" id="UP000283958"/>
    </source>
</evidence>
<sequence length="107" mass="12565">MKPYFKVFDKRSSKEKGFVFIKDYLSDVITLSENLKGSLAVHGFAYIIYKSKFFNWGKEIFDASFVYKIAEIFNIKHMLKTEYPLNKCQAKAENMLKKESSLQGLWD</sequence>
<protein>
    <submittedName>
        <fullName evidence="1">Uncharacterized protein</fullName>
    </submittedName>
</protein>
<dbReference type="EMBL" id="QRMN01000031">
    <property type="protein sequence ID" value="RHJ75283.1"/>
    <property type="molecule type" value="Genomic_DNA"/>
</dbReference>
<dbReference type="Proteomes" id="UP000283958">
    <property type="component" value="Unassembled WGS sequence"/>
</dbReference>
<evidence type="ECO:0000313" key="1">
    <source>
        <dbReference type="EMBL" id="RHJ75283.1"/>
    </source>
</evidence>
<name>A0A415DFW6_PHOVU</name>
<dbReference type="AlphaFoldDB" id="A0A415DFW6"/>
<organism evidence="1 2">
    <name type="scientific">Phocaeicola vulgatus</name>
    <name type="common">Bacteroides vulgatus</name>
    <dbReference type="NCBI Taxonomy" id="821"/>
    <lineage>
        <taxon>Bacteria</taxon>
        <taxon>Pseudomonadati</taxon>
        <taxon>Bacteroidota</taxon>
        <taxon>Bacteroidia</taxon>
        <taxon>Bacteroidales</taxon>
        <taxon>Bacteroidaceae</taxon>
        <taxon>Phocaeicola</taxon>
    </lineage>
</organism>
<reference evidence="1 2" key="1">
    <citation type="submission" date="2018-08" db="EMBL/GenBank/DDBJ databases">
        <title>A genome reference for cultivated species of the human gut microbiota.</title>
        <authorList>
            <person name="Zou Y."/>
            <person name="Xue W."/>
            <person name="Luo G."/>
        </authorList>
    </citation>
    <scope>NUCLEOTIDE SEQUENCE [LARGE SCALE GENOMIC DNA]</scope>
    <source>
        <strain evidence="1 2">AM09-18</strain>
    </source>
</reference>
<accession>A0A415DFW6</accession>
<dbReference type="RefSeq" id="WP_118327751.1">
    <property type="nucleotide sequence ID" value="NZ_QRMN01000031.1"/>
</dbReference>